<accession>A0A6A6MCZ0</accession>
<gene>
    <name evidence="2" type="ORF">GH714_008063</name>
</gene>
<protein>
    <submittedName>
        <fullName evidence="2">Uncharacterized protein</fullName>
    </submittedName>
</protein>
<feature type="compositionally biased region" description="Basic and acidic residues" evidence="1">
    <location>
        <begin position="54"/>
        <end position="69"/>
    </location>
</feature>
<keyword evidence="3" id="KW-1185">Reference proteome</keyword>
<evidence type="ECO:0000256" key="1">
    <source>
        <dbReference type="SAM" id="MobiDB-lite"/>
    </source>
</evidence>
<sequence length="123" mass="14057">MRFKLASRAQNEVHCGLEAYWRRRGMLGSYEGQNEVCRRGSTHEGQQGPYTARDNAETRLRRTRERELRSAGSTRQAWAKRGSPTEASGSAWGAREASRARRKCLGVLYWPDEVEPLKGKDRC</sequence>
<comment type="caution">
    <text evidence="2">The sequence shown here is derived from an EMBL/GenBank/DDBJ whole genome shotgun (WGS) entry which is preliminary data.</text>
</comment>
<evidence type="ECO:0000313" key="2">
    <source>
        <dbReference type="EMBL" id="KAF2310368.1"/>
    </source>
</evidence>
<evidence type="ECO:0000313" key="3">
    <source>
        <dbReference type="Proteomes" id="UP000467840"/>
    </source>
</evidence>
<reference evidence="2 3" key="1">
    <citation type="journal article" date="2020" name="Mol. Plant">
        <title>The Chromosome-Based Rubber Tree Genome Provides New Insights into Spurge Genome Evolution and Rubber Biosynthesis.</title>
        <authorList>
            <person name="Liu J."/>
            <person name="Shi C."/>
            <person name="Shi C.C."/>
            <person name="Li W."/>
            <person name="Zhang Q.J."/>
            <person name="Zhang Y."/>
            <person name="Li K."/>
            <person name="Lu H.F."/>
            <person name="Shi C."/>
            <person name="Zhu S.T."/>
            <person name="Xiao Z.Y."/>
            <person name="Nan H."/>
            <person name="Yue Y."/>
            <person name="Zhu X.G."/>
            <person name="Wu Y."/>
            <person name="Hong X.N."/>
            <person name="Fan G.Y."/>
            <person name="Tong Y."/>
            <person name="Zhang D."/>
            <person name="Mao C.L."/>
            <person name="Liu Y.L."/>
            <person name="Hao S.J."/>
            <person name="Liu W.Q."/>
            <person name="Lv M.Q."/>
            <person name="Zhang H.B."/>
            <person name="Liu Y."/>
            <person name="Hu-Tang G.R."/>
            <person name="Wang J.P."/>
            <person name="Wang J.H."/>
            <person name="Sun Y.H."/>
            <person name="Ni S.B."/>
            <person name="Chen W.B."/>
            <person name="Zhang X.C."/>
            <person name="Jiao Y.N."/>
            <person name="Eichler E.E."/>
            <person name="Li G.H."/>
            <person name="Liu X."/>
            <person name="Gao L.Z."/>
        </authorList>
    </citation>
    <scope>NUCLEOTIDE SEQUENCE [LARGE SCALE GENOMIC DNA]</scope>
    <source>
        <strain evidence="3">cv. GT1</strain>
        <tissue evidence="2">Leaf</tissue>
    </source>
</reference>
<dbReference type="EMBL" id="JAAGAX010000006">
    <property type="protein sequence ID" value="KAF2310368.1"/>
    <property type="molecule type" value="Genomic_DNA"/>
</dbReference>
<name>A0A6A6MCZ0_HEVBR</name>
<feature type="region of interest" description="Disordered" evidence="1">
    <location>
        <begin position="38"/>
        <end position="96"/>
    </location>
</feature>
<dbReference type="Proteomes" id="UP000467840">
    <property type="component" value="Chromosome 14"/>
</dbReference>
<dbReference type="AlphaFoldDB" id="A0A6A6MCZ0"/>
<proteinExistence type="predicted"/>
<organism evidence="2 3">
    <name type="scientific">Hevea brasiliensis</name>
    <name type="common">Para rubber tree</name>
    <name type="synonym">Siphonia brasiliensis</name>
    <dbReference type="NCBI Taxonomy" id="3981"/>
    <lineage>
        <taxon>Eukaryota</taxon>
        <taxon>Viridiplantae</taxon>
        <taxon>Streptophyta</taxon>
        <taxon>Embryophyta</taxon>
        <taxon>Tracheophyta</taxon>
        <taxon>Spermatophyta</taxon>
        <taxon>Magnoliopsida</taxon>
        <taxon>eudicotyledons</taxon>
        <taxon>Gunneridae</taxon>
        <taxon>Pentapetalae</taxon>
        <taxon>rosids</taxon>
        <taxon>fabids</taxon>
        <taxon>Malpighiales</taxon>
        <taxon>Euphorbiaceae</taxon>
        <taxon>Crotonoideae</taxon>
        <taxon>Micrandreae</taxon>
        <taxon>Hevea</taxon>
    </lineage>
</organism>